<dbReference type="InParanoid" id="A0A0G4EFT0"/>
<dbReference type="VEuPathDB" id="CryptoDB:Vbra_3715"/>
<organism evidence="2 3">
    <name type="scientific">Vitrella brassicaformis (strain CCMP3155)</name>
    <dbReference type="NCBI Taxonomy" id="1169540"/>
    <lineage>
        <taxon>Eukaryota</taxon>
        <taxon>Sar</taxon>
        <taxon>Alveolata</taxon>
        <taxon>Colpodellida</taxon>
        <taxon>Vitrellaceae</taxon>
        <taxon>Vitrella</taxon>
    </lineage>
</organism>
<reference evidence="2 3" key="1">
    <citation type="submission" date="2014-11" db="EMBL/GenBank/DDBJ databases">
        <authorList>
            <person name="Zhu J."/>
            <person name="Qi W."/>
            <person name="Song R."/>
        </authorList>
    </citation>
    <scope>NUCLEOTIDE SEQUENCE [LARGE SCALE GENOMIC DNA]</scope>
</reference>
<dbReference type="PhylomeDB" id="A0A0G4EFT0"/>
<proteinExistence type="predicted"/>
<dbReference type="AlphaFoldDB" id="A0A0G4EFT0"/>
<protein>
    <submittedName>
        <fullName evidence="2">Uncharacterized protein</fullName>
    </submittedName>
</protein>
<name>A0A0G4EFT0_VITBC</name>
<gene>
    <name evidence="2" type="ORF">Vbra_3715</name>
</gene>
<evidence type="ECO:0000313" key="2">
    <source>
        <dbReference type="EMBL" id="CEL94279.1"/>
    </source>
</evidence>
<feature type="compositionally biased region" description="Polar residues" evidence="1">
    <location>
        <begin position="550"/>
        <end position="594"/>
    </location>
</feature>
<sequence>MYLLQMKRFECGDESSVCELVFIKKGEDPDGVGEDRRLRVSRDTLMQFEYFKTSPSFALSSHREEPSNRFVIVDVDPQVAAVVLQVYPILSLEIEHFRPSMITSLTKDNFIDTLVALEYFTGGCSYSILERVAMMTSKEFQGDSAFAMALLQSLDQPPIGRLIISTCNYWARGLTEMVLDHPECIRPLYDRVAGDEARQAAIVLIDRIYLGKLREFWGAVAVTERLERFLTVVTNSQTFPDALYKVFADRQHSLQTHTVMKPFLSDGSRSSVRLHGWRLALPVFKGQRSEETLPSERTVTEVTRWEVPTNGRHRTGCYSISGAFAIEREGQPPVTLHGSDEFTSSMRVTINDGHEPPTKVLNLAADELVRKGVGDVRLKEVKLRLTETLFLYASLAMQYLQCCIEQGKWREINNMSRALGRDARETVLGHLTRVEYEYFSHPMIVIACWCSGSITQQLSPELSSSLAKVDCGELRTTNDDIGAFLDHVVPLMQPRHQQYCPVIKMERSWASMKAGRGADKDLRRTVRSLQSELASKNAEIAQLKAKLAQVTRNSGVSSTDKASTTRGRNPTSADTDSEAPTTTSIATNMQPGTT</sequence>
<feature type="region of interest" description="Disordered" evidence="1">
    <location>
        <begin position="547"/>
        <end position="594"/>
    </location>
</feature>
<evidence type="ECO:0000313" key="3">
    <source>
        <dbReference type="Proteomes" id="UP000041254"/>
    </source>
</evidence>
<dbReference type="Proteomes" id="UP000041254">
    <property type="component" value="Unassembled WGS sequence"/>
</dbReference>
<evidence type="ECO:0000256" key="1">
    <source>
        <dbReference type="SAM" id="MobiDB-lite"/>
    </source>
</evidence>
<keyword evidence="3" id="KW-1185">Reference proteome</keyword>
<dbReference type="EMBL" id="CDMY01000214">
    <property type="protein sequence ID" value="CEL94279.1"/>
    <property type="molecule type" value="Genomic_DNA"/>
</dbReference>
<accession>A0A0G4EFT0</accession>